<dbReference type="EMBL" id="JACHGB010000005">
    <property type="protein sequence ID" value="MBB5272817.1"/>
    <property type="molecule type" value="Genomic_DNA"/>
</dbReference>
<dbReference type="Proteomes" id="UP000532440">
    <property type="component" value="Unassembled WGS sequence"/>
</dbReference>
<sequence>MATDAVRSGNLEEVLGALRPEPTPISVVFPSNRQVPLRLRLLIDRLAQPATDGGHR</sequence>
<dbReference type="GO" id="GO:0003677">
    <property type="term" value="F:DNA binding"/>
    <property type="evidence" value="ECO:0007669"/>
    <property type="project" value="UniProtKB-KW"/>
</dbReference>
<accession>A0A7W8M9N7</accession>
<comment type="caution">
    <text evidence="1">The sequence shown here is derived from an EMBL/GenBank/DDBJ whole genome shotgun (WGS) entry which is preliminary data.</text>
</comment>
<gene>
    <name evidence="1" type="ORF">HNQ70_002840</name>
</gene>
<protein>
    <submittedName>
        <fullName evidence="1">DNA-binding transcriptional LysR family regulator</fullName>
    </submittedName>
</protein>
<evidence type="ECO:0000313" key="1">
    <source>
        <dbReference type="EMBL" id="MBB5272817.1"/>
    </source>
</evidence>
<evidence type="ECO:0000313" key="2">
    <source>
        <dbReference type="Proteomes" id="UP000532440"/>
    </source>
</evidence>
<dbReference type="Gene3D" id="3.40.190.290">
    <property type="match status" value="1"/>
</dbReference>
<organism evidence="1 2">
    <name type="scientific">Quisquiliibacterium transsilvanicum</name>
    <dbReference type="NCBI Taxonomy" id="1549638"/>
    <lineage>
        <taxon>Bacteria</taxon>
        <taxon>Pseudomonadati</taxon>
        <taxon>Pseudomonadota</taxon>
        <taxon>Betaproteobacteria</taxon>
        <taxon>Burkholderiales</taxon>
        <taxon>Burkholderiaceae</taxon>
        <taxon>Quisquiliibacterium</taxon>
    </lineage>
</organism>
<dbReference type="AlphaFoldDB" id="A0A7W8M9N7"/>
<keyword evidence="1" id="KW-0238">DNA-binding</keyword>
<keyword evidence="2" id="KW-1185">Reference proteome</keyword>
<reference evidence="1 2" key="1">
    <citation type="submission" date="2020-08" db="EMBL/GenBank/DDBJ databases">
        <title>Genomic Encyclopedia of Type Strains, Phase IV (KMG-IV): sequencing the most valuable type-strain genomes for metagenomic binning, comparative biology and taxonomic classification.</title>
        <authorList>
            <person name="Goeker M."/>
        </authorList>
    </citation>
    <scope>NUCLEOTIDE SEQUENCE [LARGE SCALE GENOMIC DNA]</scope>
    <source>
        <strain evidence="1 2">DSM 29781</strain>
    </source>
</reference>
<name>A0A7W8M9N7_9BURK</name>
<proteinExistence type="predicted"/>
<dbReference type="RefSeq" id="WP_425504373.1">
    <property type="nucleotide sequence ID" value="NZ_BAABEW010000012.1"/>
</dbReference>